<accession>A0A2H3DF14</accession>
<organism evidence="1 2">
    <name type="scientific">Armillaria gallica</name>
    <name type="common">Bulbous honey fungus</name>
    <name type="synonym">Armillaria bulbosa</name>
    <dbReference type="NCBI Taxonomy" id="47427"/>
    <lineage>
        <taxon>Eukaryota</taxon>
        <taxon>Fungi</taxon>
        <taxon>Dikarya</taxon>
        <taxon>Basidiomycota</taxon>
        <taxon>Agaricomycotina</taxon>
        <taxon>Agaricomycetes</taxon>
        <taxon>Agaricomycetidae</taxon>
        <taxon>Agaricales</taxon>
        <taxon>Marasmiineae</taxon>
        <taxon>Physalacriaceae</taxon>
        <taxon>Armillaria</taxon>
    </lineage>
</organism>
<protein>
    <submittedName>
        <fullName evidence="1">Uncharacterized protein</fullName>
    </submittedName>
</protein>
<dbReference type="AlphaFoldDB" id="A0A2H3DF14"/>
<evidence type="ECO:0000313" key="2">
    <source>
        <dbReference type="Proteomes" id="UP000217790"/>
    </source>
</evidence>
<gene>
    <name evidence="1" type="ORF">ARMGADRAFT_1015592</name>
</gene>
<dbReference type="EMBL" id="KZ293669">
    <property type="protein sequence ID" value="PBK89448.1"/>
    <property type="molecule type" value="Genomic_DNA"/>
</dbReference>
<dbReference type="InParanoid" id="A0A2H3DF14"/>
<name>A0A2H3DF14_ARMGA</name>
<proteinExistence type="predicted"/>
<dbReference type="Proteomes" id="UP000217790">
    <property type="component" value="Unassembled WGS sequence"/>
</dbReference>
<sequence>MMDAYGVDYPSTNTFFSLSSLETLLGVCFWELIRQADAQLHCKPTTERRQRR</sequence>
<reference evidence="2" key="1">
    <citation type="journal article" date="2017" name="Nat. Ecol. Evol.">
        <title>Genome expansion and lineage-specific genetic innovations in the forest pathogenic fungi Armillaria.</title>
        <authorList>
            <person name="Sipos G."/>
            <person name="Prasanna A.N."/>
            <person name="Walter M.C."/>
            <person name="O'Connor E."/>
            <person name="Balint B."/>
            <person name="Krizsan K."/>
            <person name="Kiss B."/>
            <person name="Hess J."/>
            <person name="Varga T."/>
            <person name="Slot J."/>
            <person name="Riley R."/>
            <person name="Boka B."/>
            <person name="Rigling D."/>
            <person name="Barry K."/>
            <person name="Lee J."/>
            <person name="Mihaltcheva S."/>
            <person name="LaButti K."/>
            <person name="Lipzen A."/>
            <person name="Waldron R."/>
            <person name="Moloney N.M."/>
            <person name="Sperisen C."/>
            <person name="Kredics L."/>
            <person name="Vagvoelgyi C."/>
            <person name="Patrignani A."/>
            <person name="Fitzpatrick D."/>
            <person name="Nagy I."/>
            <person name="Doyle S."/>
            <person name="Anderson J.B."/>
            <person name="Grigoriev I.V."/>
            <person name="Gueldener U."/>
            <person name="Muensterkoetter M."/>
            <person name="Nagy L.G."/>
        </authorList>
    </citation>
    <scope>NUCLEOTIDE SEQUENCE [LARGE SCALE GENOMIC DNA]</scope>
    <source>
        <strain evidence="2">Ar21-2</strain>
    </source>
</reference>
<keyword evidence="2" id="KW-1185">Reference proteome</keyword>
<evidence type="ECO:0000313" key="1">
    <source>
        <dbReference type="EMBL" id="PBK89448.1"/>
    </source>
</evidence>